<dbReference type="InterPro" id="IPR036188">
    <property type="entry name" value="FAD/NAD-bd_sf"/>
</dbReference>
<evidence type="ECO:0000259" key="6">
    <source>
        <dbReference type="Pfam" id="PF00890"/>
    </source>
</evidence>
<name>A0A7W5D1S7_9ACTN</name>
<protein>
    <submittedName>
        <fullName evidence="7">Succinate dehydrogenase/fumarate reductase flavoprotein subunit</fullName>
    </submittedName>
</protein>
<dbReference type="Proteomes" id="UP000530850">
    <property type="component" value="Unassembled WGS sequence"/>
</dbReference>
<feature type="compositionally biased region" description="Low complexity" evidence="5">
    <location>
        <begin position="458"/>
        <end position="467"/>
    </location>
</feature>
<dbReference type="SUPFAM" id="SSF51905">
    <property type="entry name" value="FAD/NAD(P)-binding domain"/>
    <property type="match status" value="1"/>
</dbReference>
<dbReference type="Pfam" id="PF00890">
    <property type="entry name" value="FAD_binding_2"/>
    <property type="match status" value="1"/>
</dbReference>
<evidence type="ECO:0000256" key="4">
    <source>
        <dbReference type="ARBA" id="ARBA00023002"/>
    </source>
</evidence>
<dbReference type="SUPFAM" id="SSF56425">
    <property type="entry name" value="Succinate dehydrogenase/fumarate reductase flavoprotein, catalytic domain"/>
    <property type="match status" value="1"/>
</dbReference>
<evidence type="ECO:0000313" key="7">
    <source>
        <dbReference type="EMBL" id="MBB3170901.1"/>
    </source>
</evidence>
<keyword evidence="3" id="KW-0274">FAD</keyword>
<sequence length="639" mass="67686">MSHMEEAPAKGLSRRAFLSLGAAAAAVAAGSSLTGCAPTPRFIEGNSMTYGEAEGQASAGTNVIHNVKDTSWMTQPTEVTDFTAEYDCDAVVCGLGFAGTTASRELAEQGKKVIVIEKQPEDTYAATGNEFASLNAAILKKRGVPAIDPVEFYQNFMKITSNMPNPSLVMKFAQNSEANSNWYLEPLSEEDFATMTTAFFPPTEHQMSELSGIKFWPSVCSFYGGCNQTKIVGMNHDIAKQHGAEFLYGTTGEYLIMEDGKVAGIVAKSDAGYIKVNCRAVVLSCGGMGGNPEMMAYFMPDMAQALVEGEQLSSMSANDGRGVQMAYWAGAHLETTPIAGMNMKGLSLPGKMNCLPQAVWVDENGKRFCNEYYPTSEQRGYQTTFMSRKTKFAICDNNFPEYRQYTLPQHAGFTASEENIASLREALDTAYAKFNGTYVEPESSDSQAQGGEGGGQNGAVPAAAAGAAAGGAPGGAPGGEGGAPGGEGGEPKGGPMGSVDYIADDTLEGLAGQLGLTGDAATAFVEQIARWNEYCESGVDLEFGRDPKVLFPVKEPPFYACTFDPELGETMVTMGGIITNGEQNALDANYEPIPGLYVSGNDCGRRFGTEYVTPIPGVSIAFAMVLGRECGKSVAEFLG</sequence>
<feature type="compositionally biased region" description="Gly residues" evidence="5">
    <location>
        <begin position="468"/>
        <end position="496"/>
    </location>
</feature>
<comment type="cofactor">
    <cofactor evidence="1">
        <name>FAD</name>
        <dbReference type="ChEBI" id="CHEBI:57692"/>
    </cofactor>
</comment>
<evidence type="ECO:0000256" key="1">
    <source>
        <dbReference type="ARBA" id="ARBA00001974"/>
    </source>
</evidence>
<feature type="domain" description="FAD-dependent oxidoreductase 2 FAD-binding" evidence="6">
    <location>
        <begin position="89"/>
        <end position="604"/>
    </location>
</feature>
<reference evidence="7 8" key="1">
    <citation type="submission" date="2020-08" db="EMBL/GenBank/DDBJ databases">
        <title>Sequencing the genomes of 1000 actinobacteria strains.</title>
        <authorList>
            <person name="Klenk H.-P."/>
        </authorList>
    </citation>
    <scope>NUCLEOTIDE SEQUENCE [LARGE SCALE GENOMIC DNA]</scope>
    <source>
        <strain evidence="7 8">DSM 22242</strain>
    </source>
</reference>
<dbReference type="PANTHER" id="PTHR43400">
    <property type="entry name" value="FUMARATE REDUCTASE"/>
    <property type="match status" value="1"/>
</dbReference>
<evidence type="ECO:0000256" key="5">
    <source>
        <dbReference type="SAM" id="MobiDB-lite"/>
    </source>
</evidence>
<dbReference type="RefSeq" id="WP_161555359.1">
    <property type="nucleotide sequence ID" value="NZ_JACHYA010000001.1"/>
</dbReference>
<proteinExistence type="predicted"/>
<keyword evidence="4" id="KW-0560">Oxidoreductase</keyword>
<dbReference type="InterPro" id="IPR050315">
    <property type="entry name" value="FAD-oxidoreductase_2"/>
</dbReference>
<dbReference type="Gene3D" id="3.90.700.10">
    <property type="entry name" value="Succinate dehydrogenase/fumarate reductase flavoprotein, catalytic domain"/>
    <property type="match status" value="1"/>
</dbReference>
<evidence type="ECO:0000313" key="8">
    <source>
        <dbReference type="Proteomes" id="UP000530850"/>
    </source>
</evidence>
<dbReference type="InterPro" id="IPR003953">
    <property type="entry name" value="FAD-dep_OxRdtase_2_FAD-bd"/>
</dbReference>
<comment type="caution">
    <text evidence="7">The sequence shown here is derived from an EMBL/GenBank/DDBJ whole genome shotgun (WGS) entry which is preliminary data.</text>
</comment>
<keyword evidence="2" id="KW-0285">Flavoprotein</keyword>
<dbReference type="InterPro" id="IPR027477">
    <property type="entry name" value="Succ_DH/fumarate_Rdtase_cat_sf"/>
</dbReference>
<accession>A0A7W5D1S7</accession>
<evidence type="ECO:0000256" key="2">
    <source>
        <dbReference type="ARBA" id="ARBA00022630"/>
    </source>
</evidence>
<dbReference type="Gene3D" id="3.50.50.60">
    <property type="entry name" value="FAD/NAD(P)-binding domain"/>
    <property type="match status" value="2"/>
</dbReference>
<dbReference type="EMBL" id="JACHYA010000001">
    <property type="protein sequence ID" value="MBB3170901.1"/>
    <property type="molecule type" value="Genomic_DNA"/>
</dbReference>
<dbReference type="GO" id="GO:0033765">
    <property type="term" value="F:steroid dehydrogenase activity, acting on the CH-CH group of donors"/>
    <property type="evidence" value="ECO:0007669"/>
    <property type="project" value="UniProtKB-ARBA"/>
</dbReference>
<dbReference type="AlphaFoldDB" id="A0A7W5D1S7"/>
<feature type="region of interest" description="Disordered" evidence="5">
    <location>
        <begin position="439"/>
        <end position="500"/>
    </location>
</feature>
<dbReference type="PANTHER" id="PTHR43400:SF7">
    <property type="entry name" value="FAD-DEPENDENT OXIDOREDUCTASE 2 FAD BINDING DOMAIN-CONTAINING PROTEIN"/>
    <property type="match status" value="1"/>
</dbReference>
<evidence type="ECO:0000256" key="3">
    <source>
        <dbReference type="ARBA" id="ARBA00022827"/>
    </source>
</evidence>
<gene>
    <name evidence="7" type="ORF">FHR31_000681</name>
</gene>
<organism evidence="7 8">
    <name type="scientific">Parvibacter caecicola</name>
    <dbReference type="NCBI Taxonomy" id="747645"/>
    <lineage>
        <taxon>Bacteria</taxon>
        <taxon>Bacillati</taxon>
        <taxon>Actinomycetota</taxon>
        <taxon>Coriobacteriia</taxon>
        <taxon>Coriobacteriales</taxon>
        <taxon>Coriobacteriaceae</taxon>
        <taxon>Parvibacter</taxon>
    </lineage>
</organism>
<dbReference type="GeneID" id="93357604"/>